<dbReference type="InterPro" id="IPR001406">
    <property type="entry name" value="PsdUridine_synth_TruA"/>
</dbReference>
<dbReference type="GO" id="GO:0031119">
    <property type="term" value="P:tRNA pseudouridine synthesis"/>
    <property type="evidence" value="ECO:0007669"/>
    <property type="project" value="UniProtKB-UniRule"/>
</dbReference>
<reference evidence="9 10" key="1">
    <citation type="submission" date="2019-02" db="EMBL/GenBank/DDBJ databases">
        <title>Deep-cultivation of Planctomycetes and their phenomic and genomic characterization uncovers novel biology.</title>
        <authorList>
            <person name="Wiegand S."/>
            <person name="Jogler M."/>
            <person name="Boedeker C."/>
            <person name="Pinto D."/>
            <person name="Vollmers J."/>
            <person name="Rivas-Marin E."/>
            <person name="Kohn T."/>
            <person name="Peeters S.H."/>
            <person name="Heuer A."/>
            <person name="Rast P."/>
            <person name="Oberbeckmann S."/>
            <person name="Bunk B."/>
            <person name="Jeske O."/>
            <person name="Meyerdierks A."/>
            <person name="Storesund J.E."/>
            <person name="Kallscheuer N."/>
            <person name="Luecker S."/>
            <person name="Lage O.M."/>
            <person name="Pohl T."/>
            <person name="Merkel B.J."/>
            <person name="Hornburger P."/>
            <person name="Mueller R.-W."/>
            <person name="Bruemmer F."/>
            <person name="Labrenz M."/>
            <person name="Spormann A.M."/>
            <person name="Op den Camp H."/>
            <person name="Overmann J."/>
            <person name="Amann R."/>
            <person name="Jetten M.S.M."/>
            <person name="Mascher T."/>
            <person name="Medema M.H."/>
            <person name="Devos D.P."/>
            <person name="Kaster A.-K."/>
            <person name="Ovreas L."/>
            <person name="Rohde M."/>
            <person name="Galperin M.Y."/>
            <person name="Jogler C."/>
        </authorList>
    </citation>
    <scope>NUCLEOTIDE SEQUENCE [LARGE SCALE GENOMIC DNA]</scope>
    <source>
        <strain evidence="9 10">Pan181</strain>
    </source>
</reference>
<dbReference type="GO" id="GO:0003723">
    <property type="term" value="F:RNA binding"/>
    <property type="evidence" value="ECO:0007669"/>
    <property type="project" value="InterPro"/>
</dbReference>
<dbReference type="PIRSF" id="PIRSF001430">
    <property type="entry name" value="tRNA_psdUrid_synth"/>
    <property type="match status" value="1"/>
</dbReference>
<accession>A0A518AM95</accession>
<dbReference type="InterPro" id="IPR020103">
    <property type="entry name" value="PsdUridine_synth_cat_dom_sf"/>
</dbReference>
<evidence type="ECO:0000256" key="3">
    <source>
        <dbReference type="ARBA" id="ARBA00023235"/>
    </source>
</evidence>
<dbReference type="Proteomes" id="UP000315750">
    <property type="component" value="Chromosome"/>
</dbReference>
<dbReference type="InterPro" id="IPR020095">
    <property type="entry name" value="PsdUridine_synth_TruA_C"/>
</dbReference>
<dbReference type="InterPro" id="IPR020097">
    <property type="entry name" value="PsdUridine_synth_TruA_a/b_dom"/>
</dbReference>
<protein>
    <recommendedName>
        <fullName evidence="4">tRNA pseudouridine synthase A</fullName>
        <ecNumber evidence="4">5.4.99.12</ecNumber>
    </recommendedName>
    <alternativeName>
        <fullName evidence="4">tRNA pseudouridine(38-40) synthase</fullName>
    </alternativeName>
    <alternativeName>
        <fullName evidence="4">tRNA pseudouridylate synthase I</fullName>
    </alternativeName>
    <alternativeName>
        <fullName evidence="4">tRNA-uridine isomerase I</fullName>
    </alternativeName>
</protein>
<evidence type="ECO:0000256" key="1">
    <source>
        <dbReference type="ARBA" id="ARBA00009375"/>
    </source>
</evidence>
<evidence type="ECO:0000256" key="4">
    <source>
        <dbReference type="HAMAP-Rule" id="MF_00171"/>
    </source>
</evidence>
<keyword evidence="10" id="KW-1185">Reference proteome</keyword>
<evidence type="ECO:0000256" key="6">
    <source>
        <dbReference type="PIRSR" id="PIRSR001430-2"/>
    </source>
</evidence>
<dbReference type="FunFam" id="3.30.70.580:FF:000001">
    <property type="entry name" value="tRNA pseudouridine synthase A"/>
    <property type="match status" value="1"/>
</dbReference>
<dbReference type="InterPro" id="IPR020094">
    <property type="entry name" value="TruA/RsuA/RluB/E/F_N"/>
</dbReference>
<feature type="binding site" evidence="4 6">
    <location>
        <position position="110"/>
    </location>
    <ligand>
        <name>substrate</name>
    </ligand>
</feature>
<dbReference type="PANTHER" id="PTHR11142:SF0">
    <property type="entry name" value="TRNA PSEUDOURIDINE SYNTHASE-LIKE 1"/>
    <property type="match status" value="1"/>
</dbReference>
<evidence type="ECO:0000259" key="8">
    <source>
        <dbReference type="Pfam" id="PF01416"/>
    </source>
</evidence>
<name>A0A518AM95_9BACT</name>
<feature type="domain" description="Pseudouridine synthase I TruA alpha/beta" evidence="8">
    <location>
        <begin position="143"/>
        <end position="247"/>
    </location>
</feature>
<dbReference type="EMBL" id="CP036278">
    <property type="protein sequence ID" value="QDU55847.1"/>
    <property type="molecule type" value="Genomic_DNA"/>
</dbReference>
<dbReference type="HAMAP" id="MF_00171">
    <property type="entry name" value="TruA"/>
    <property type="match status" value="1"/>
</dbReference>
<feature type="active site" description="Nucleophile" evidence="4 5">
    <location>
        <position position="52"/>
    </location>
</feature>
<comment type="catalytic activity">
    <reaction evidence="4 7">
        <text>uridine(38/39/40) in tRNA = pseudouridine(38/39/40) in tRNA</text>
        <dbReference type="Rhea" id="RHEA:22376"/>
        <dbReference type="Rhea" id="RHEA-COMP:10085"/>
        <dbReference type="Rhea" id="RHEA-COMP:10087"/>
        <dbReference type="ChEBI" id="CHEBI:65314"/>
        <dbReference type="ChEBI" id="CHEBI:65315"/>
        <dbReference type="EC" id="5.4.99.12"/>
    </reaction>
</comment>
<comment type="similarity">
    <text evidence="1 4 7">Belongs to the tRNA pseudouridine synthase TruA family.</text>
</comment>
<dbReference type="Gene3D" id="3.30.70.580">
    <property type="entry name" value="Pseudouridine synthase I, catalytic domain, N-terminal subdomain"/>
    <property type="match status" value="1"/>
</dbReference>
<dbReference type="NCBIfam" id="TIGR00071">
    <property type="entry name" value="hisT_truA"/>
    <property type="match status" value="1"/>
</dbReference>
<gene>
    <name evidence="4 9" type="primary">truA</name>
    <name evidence="9" type="ORF">Pan181_20440</name>
</gene>
<proteinExistence type="inferred from homology"/>
<dbReference type="OrthoDB" id="9811823at2"/>
<dbReference type="Pfam" id="PF01416">
    <property type="entry name" value="PseudoU_synth_1"/>
    <property type="match status" value="2"/>
</dbReference>
<evidence type="ECO:0000313" key="9">
    <source>
        <dbReference type="EMBL" id="QDU55847.1"/>
    </source>
</evidence>
<dbReference type="KEGG" id="amuc:Pan181_20440"/>
<keyword evidence="2 4" id="KW-0819">tRNA processing</keyword>
<feature type="domain" description="Pseudouridine synthase I TruA alpha/beta" evidence="8">
    <location>
        <begin position="8"/>
        <end position="101"/>
    </location>
</feature>
<evidence type="ECO:0000256" key="2">
    <source>
        <dbReference type="ARBA" id="ARBA00022694"/>
    </source>
</evidence>
<dbReference type="SUPFAM" id="SSF55120">
    <property type="entry name" value="Pseudouridine synthase"/>
    <property type="match status" value="1"/>
</dbReference>
<dbReference type="CDD" id="cd02570">
    <property type="entry name" value="PseudoU_synth_EcTruA"/>
    <property type="match status" value="1"/>
</dbReference>
<dbReference type="AlphaFoldDB" id="A0A518AM95"/>
<dbReference type="Gene3D" id="3.30.70.660">
    <property type="entry name" value="Pseudouridine synthase I, catalytic domain, C-terminal subdomain"/>
    <property type="match status" value="1"/>
</dbReference>
<comment type="caution">
    <text evidence="4">Lacks conserved residue(s) required for the propagation of feature annotation.</text>
</comment>
<evidence type="ECO:0000313" key="10">
    <source>
        <dbReference type="Proteomes" id="UP000315750"/>
    </source>
</evidence>
<dbReference type="GO" id="GO:0160147">
    <property type="term" value="F:tRNA pseudouridine(38-40) synthase activity"/>
    <property type="evidence" value="ECO:0007669"/>
    <property type="project" value="UniProtKB-EC"/>
</dbReference>
<dbReference type="PANTHER" id="PTHR11142">
    <property type="entry name" value="PSEUDOURIDYLATE SYNTHASE"/>
    <property type="match status" value="1"/>
</dbReference>
<keyword evidence="3 4" id="KW-0413">Isomerase</keyword>
<comment type="subunit">
    <text evidence="4">Homodimer.</text>
</comment>
<organism evidence="9 10">
    <name type="scientific">Aeoliella mucimassa</name>
    <dbReference type="NCBI Taxonomy" id="2527972"/>
    <lineage>
        <taxon>Bacteria</taxon>
        <taxon>Pseudomonadati</taxon>
        <taxon>Planctomycetota</taxon>
        <taxon>Planctomycetia</taxon>
        <taxon>Pirellulales</taxon>
        <taxon>Lacipirellulaceae</taxon>
        <taxon>Aeoliella</taxon>
    </lineage>
</organism>
<evidence type="ECO:0000256" key="5">
    <source>
        <dbReference type="PIRSR" id="PIRSR001430-1"/>
    </source>
</evidence>
<comment type="function">
    <text evidence="4">Formation of pseudouridine at positions 38, 39 and 40 in the anticodon stem and loop of transfer RNAs.</text>
</comment>
<evidence type="ECO:0000256" key="7">
    <source>
        <dbReference type="RuleBase" id="RU003792"/>
    </source>
</evidence>
<dbReference type="EC" id="5.4.99.12" evidence="4"/>
<sequence>MRWLKLTVAYDGTAYAGWQFQPNEPTVQAALADAWRAITAEDATLTASGRTDAGVHAVGQVVGVSTASQLPHERLRQGLNAKLPDDIVVTEVVDAPAGFHATHDSLRKLYRYQIHNSRVRPLMDRRYRWHLPQTLDVAAMQAAAAHLVGRHDFASFETTGSERSSTVRTIIRATVEQGGSGGEQVDIEVEGDGFLYNMVRGIAGTLVEVGRGARQPDWMLEVLAARDRRAAGPNAPALGLVLVQVVYAE</sequence>